<dbReference type="InterPro" id="IPR016024">
    <property type="entry name" value="ARM-type_fold"/>
</dbReference>
<gene>
    <name evidence="1" type="ORF">BBD42_30270</name>
</gene>
<evidence type="ECO:0000313" key="1">
    <source>
        <dbReference type="EMBL" id="ANY70306.1"/>
    </source>
</evidence>
<evidence type="ECO:0008006" key="2">
    <source>
        <dbReference type="Google" id="ProtNLM"/>
    </source>
</evidence>
<dbReference type="SUPFAM" id="SSF48371">
    <property type="entry name" value="ARM repeat"/>
    <property type="match status" value="1"/>
</dbReference>
<accession>A0A1B2DRH0</accession>
<sequence length="179" mass="19435">MAELNEVQAQIAKLASENPLDALAAIHALKNEGGKIVPELLVQLRAAKDPVRTMLVIVLGELGPLSGAAAEQVAALLDEDNEKLRMAAALTLVRIGSESVKPLQQIWAAKQNQEQHQEQNQEQPSFWAAWALSIISPALVDDSILERLEQAQKKPDTPVEASAAKEALDWISANRVEPE</sequence>
<organism evidence="1">
    <name type="scientific">Paenibacillus sp. BIHB 4019</name>
    <dbReference type="NCBI Taxonomy" id="1870819"/>
    <lineage>
        <taxon>Bacteria</taxon>
        <taxon>Bacillati</taxon>
        <taxon>Bacillota</taxon>
        <taxon>Bacilli</taxon>
        <taxon>Bacillales</taxon>
        <taxon>Paenibacillaceae</taxon>
        <taxon>Paenibacillus</taxon>
    </lineage>
</organism>
<dbReference type="Gene3D" id="1.25.10.10">
    <property type="entry name" value="Leucine-rich Repeat Variant"/>
    <property type="match status" value="1"/>
</dbReference>
<protein>
    <recommendedName>
        <fullName evidence="2">HEAT repeat domain-containing protein</fullName>
    </recommendedName>
</protein>
<name>A0A1B2DRH0_9BACL</name>
<proteinExistence type="predicted"/>
<dbReference type="Pfam" id="PF13646">
    <property type="entry name" value="HEAT_2"/>
    <property type="match status" value="1"/>
</dbReference>
<dbReference type="InterPro" id="IPR011989">
    <property type="entry name" value="ARM-like"/>
</dbReference>
<dbReference type="AlphaFoldDB" id="A0A1B2DRH0"/>
<reference evidence="1" key="1">
    <citation type="submission" date="2016-08" db="EMBL/GenBank/DDBJ databases">
        <title>Complete Genome Seqeunce of Paenibacillus sp. BIHB 4019 from tea rhizoplane.</title>
        <authorList>
            <person name="Thakur R."/>
            <person name="Swarnkar M.K."/>
            <person name="Gulati A."/>
        </authorList>
    </citation>
    <scope>NUCLEOTIDE SEQUENCE [LARGE SCALE GENOMIC DNA]</scope>
    <source>
        <strain evidence="1">BIHB4019</strain>
    </source>
</reference>
<dbReference type="EMBL" id="CP016808">
    <property type="protein sequence ID" value="ANY70306.1"/>
    <property type="molecule type" value="Genomic_DNA"/>
</dbReference>
<dbReference type="RefSeq" id="WP_099521233.1">
    <property type="nucleotide sequence ID" value="NZ_CP016808.1"/>
</dbReference>